<proteinExistence type="predicted"/>
<organism evidence="1">
    <name type="scientific">Calcidiscus leptoporus</name>
    <dbReference type="NCBI Taxonomy" id="127549"/>
    <lineage>
        <taxon>Eukaryota</taxon>
        <taxon>Haptista</taxon>
        <taxon>Haptophyta</taxon>
        <taxon>Prymnesiophyceae</taxon>
        <taxon>Coccolithales</taxon>
        <taxon>Calcidiscaceae</taxon>
        <taxon>Calcidiscus</taxon>
    </lineage>
</organism>
<evidence type="ECO:0008006" key="2">
    <source>
        <dbReference type="Google" id="ProtNLM"/>
    </source>
</evidence>
<reference evidence="1" key="1">
    <citation type="submission" date="2021-01" db="EMBL/GenBank/DDBJ databases">
        <authorList>
            <person name="Corre E."/>
            <person name="Pelletier E."/>
            <person name="Niang G."/>
            <person name="Scheremetjew M."/>
            <person name="Finn R."/>
            <person name="Kale V."/>
            <person name="Holt S."/>
            <person name="Cochrane G."/>
            <person name="Meng A."/>
            <person name="Brown T."/>
            <person name="Cohen L."/>
        </authorList>
    </citation>
    <scope>NUCLEOTIDE SEQUENCE</scope>
    <source>
        <strain evidence="1">RCC1130</strain>
    </source>
</reference>
<gene>
    <name evidence="1" type="ORF">CLEP1334_LOCUS28359</name>
</gene>
<protein>
    <recommendedName>
        <fullName evidence="2">AP2/ERF domain-containing protein</fullName>
    </recommendedName>
</protein>
<dbReference type="AlphaFoldDB" id="A0A7S0P585"/>
<accession>A0A7S0P585</accession>
<dbReference type="EMBL" id="HBER01056815">
    <property type="protein sequence ID" value="CAD8553068.1"/>
    <property type="molecule type" value="Transcribed_RNA"/>
</dbReference>
<evidence type="ECO:0000313" key="1">
    <source>
        <dbReference type="EMBL" id="CAD8553068.1"/>
    </source>
</evidence>
<sequence length="394" mass="41343">MVLVSVAARRLAVKHGVDLDALSALNPGPFISVDTVRRALLHQHGGAINTLENVVRADKGGASSANHGASSEHHGLARAGVSSGDAQAVAVRKAAVVAYEVGLDSLADAEREAMCLGVPLTVNGADARAHLGAAHTPQLASERSIASFGEAGSSSIAARGEPAHNGTLIIVPERRPRVRRPDRVDLTSEEALRQAAAEGLALVRSRAKTGYKGIIHDPVYNNHKRSRPYIAYGPGKKRACLGRFATAEEAALSYARYVGANRAAREDSAAALRYGAREAIARAVGADASAIEELSSAAAEAYVEAAQAEGLELRRSSHDASCGYANVGAFGDKFRVRLWHGSEHEFLSPETFDSAEAAALHLAHCLSHNEVNGVPLYDHDSDHHSCSAGVSEAD</sequence>
<name>A0A7S0P585_9EUKA</name>